<evidence type="ECO:0008006" key="4">
    <source>
        <dbReference type="Google" id="ProtNLM"/>
    </source>
</evidence>
<dbReference type="Proteomes" id="UP000738431">
    <property type="component" value="Chromosome"/>
</dbReference>
<keyword evidence="1" id="KW-0732">Signal</keyword>
<dbReference type="EMBL" id="CP139781">
    <property type="protein sequence ID" value="WRQ87745.1"/>
    <property type="molecule type" value="Genomic_DNA"/>
</dbReference>
<evidence type="ECO:0000313" key="3">
    <source>
        <dbReference type="Proteomes" id="UP000738431"/>
    </source>
</evidence>
<name>A0ABZ1C7Y8_9BACT</name>
<feature type="signal peptide" evidence="1">
    <location>
        <begin position="1"/>
        <end position="24"/>
    </location>
</feature>
<keyword evidence="3" id="KW-1185">Reference proteome</keyword>
<sequence length="335" mass="34754">MKTLSSCFLHLTGLATLGVGITSAQFDMPTGVFDNEISFVGSAATNGVSGYQGPDAATTGHTLISDNAPSGTAYHFVAGRPYGPDPDGSTFASQADGASGFTSFQLMLGTQGYTLSDVTIHFGPNSSNFENSWNLGQGRNGLNSSTGALVIPAGVLGVDHEYEAWTGSSVEDRFYAANPTDVFYYIAINGIRAIDVGYADLYMRIDYGSTSAGGDDIIQAYHTVSGVRISAGVNGMPEYTIADAFVNDVSNAGGGIQVIIDSVQAAVTGAYSYNGKVGSHFAIDGRLAAVPLSAVPEPGTYAAWAAAGAFGFVLWHRRRQQLAAVAATPEPVTQP</sequence>
<reference evidence="2 3" key="1">
    <citation type="submission" date="2021-08" db="EMBL/GenBank/DDBJ databases">
        <authorList>
            <person name="Zhang D."/>
            <person name="Zhang A."/>
            <person name="Wang L."/>
        </authorList>
    </citation>
    <scope>NUCLEOTIDE SEQUENCE [LARGE SCALE GENOMIC DNA]</scope>
    <source>
        <strain evidence="2 3">WL0086</strain>
    </source>
</reference>
<proteinExistence type="predicted"/>
<evidence type="ECO:0000256" key="1">
    <source>
        <dbReference type="SAM" id="SignalP"/>
    </source>
</evidence>
<gene>
    <name evidence="2" type="ORF">K1X11_023280</name>
</gene>
<dbReference type="RefSeq" id="WP_221030098.1">
    <property type="nucleotide sequence ID" value="NZ_CP139781.1"/>
</dbReference>
<accession>A0ABZ1C7Y8</accession>
<protein>
    <recommendedName>
        <fullName evidence="4">PEP-CTERM protein-sorting domain-containing protein</fullName>
    </recommendedName>
</protein>
<evidence type="ECO:0000313" key="2">
    <source>
        <dbReference type="EMBL" id="WRQ87745.1"/>
    </source>
</evidence>
<organism evidence="2 3">
    <name type="scientific">Actomonas aquatica</name>
    <dbReference type="NCBI Taxonomy" id="2866162"/>
    <lineage>
        <taxon>Bacteria</taxon>
        <taxon>Pseudomonadati</taxon>
        <taxon>Verrucomicrobiota</taxon>
        <taxon>Opitutia</taxon>
        <taxon>Opitutales</taxon>
        <taxon>Opitutaceae</taxon>
        <taxon>Actomonas</taxon>
    </lineage>
</organism>
<feature type="chain" id="PRO_5047235634" description="PEP-CTERM protein-sorting domain-containing protein" evidence="1">
    <location>
        <begin position="25"/>
        <end position="335"/>
    </location>
</feature>
<reference evidence="2 3" key="2">
    <citation type="submission" date="2023-12" db="EMBL/GenBank/DDBJ databases">
        <title>Description of an unclassified Opitutus bacterium of Verrucomicrobiota.</title>
        <authorList>
            <person name="Zhang D.-F."/>
        </authorList>
    </citation>
    <scope>NUCLEOTIDE SEQUENCE [LARGE SCALE GENOMIC DNA]</scope>
    <source>
        <strain evidence="2 3">WL0086</strain>
    </source>
</reference>